<dbReference type="PANTHER" id="PTHR12876:SF35">
    <property type="entry name" value="LD08718P-RELATED"/>
    <property type="match status" value="1"/>
</dbReference>
<dbReference type="GO" id="GO:0036464">
    <property type="term" value="C:cytoplasmic ribonucleoprotein granule"/>
    <property type="evidence" value="ECO:0007669"/>
    <property type="project" value="TreeGrafter"/>
</dbReference>
<feature type="region of interest" description="Disordered" evidence="1">
    <location>
        <begin position="53"/>
        <end position="97"/>
    </location>
</feature>
<reference evidence="3" key="1">
    <citation type="submission" date="2023-07" db="EMBL/GenBank/DDBJ databases">
        <title>Chromosome-level genome assembly of Artemia franciscana.</title>
        <authorList>
            <person name="Jo E."/>
        </authorList>
    </citation>
    <scope>NUCLEOTIDE SEQUENCE</scope>
    <source>
        <tissue evidence="3">Whole body</tissue>
    </source>
</reference>
<dbReference type="Proteomes" id="UP001187531">
    <property type="component" value="Unassembled WGS sequence"/>
</dbReference>
<dbReference type="Gene3D" id="3.40.50.11980">
    <property type="match status" value="1"/>
</dbReference>
<proteinExistence type="predicted"/>
<feature type="domain" description="RNase NYN" evidence="2">
    <location>
        <begin position="430"/>
        <end position="585"/>
    </location>
</feature>
<evidence type="ECO:0000313" key="3">
    <source>
        <dbReference type="EMBL" id="KAK2724275.1"/>
    </source>
</evidence>
<dbReference type="PANTHER" id="PTHR12876">
    <property type="entry name" value="N4BP1-RELATED"/>
    <property type="match status" value="1"/>
</dbReference>
<evidence type="ECO:0000313" key="4">
    <source>
        <dbReference type="Proteomes" id="UP001187531"/>
    </source>
</evidence>
<dbReference type="GO" id="GO:0003729">
    <property type="term" value="F:mRNA binding"/>
    <property type="evidence" value="ECO:0007669"/>
    <property type="project" value="TreeGrafter"/>
</dbReference>
<organism evidence="3 4">
    <name type="scientific">Artemia franciscana</name>
    <name type="common">Brine shrimp</name>
    <name type="synonym">Artemia sanfranciscana</name>
    <dbReference type="NCBI Taxonomy" id="6661"/>
    <lineage>
        <taxon>Eukaryota</taxon>
        <taxon>Metazoa</taxon>
        <taxon>Ecdysozoa</taxon>
        <taxon>Arthropoda</taxon>
        <taxon>Crustacea</taxon>
        <taxon>Branchiopoda</taxon>
        <taxon>Anostraca</taxon>
        <taxon>Artemiidae</taxon>
        <taxon>Artemia</taxon>
    </lineage>
</organism>
<feature type="compositionally biased region" description="Polar residues" evidence="1">
    <location>
        <begin position="77"/>
        <end position="87"/>
    </location>
</feature>
<sequence length="591" mass="65831">MDEQDVDPIVRFSSSSIISLYSSSDNITSNEIADDTLEVVYESKNYKENVSRVSMKNGDEIHQERDSTKPFNGGNKNGSASSQSSNFAKPYRPLNNCERIKSNSKDYIGVQKSYGRSGSSNGDRNVEAARNEVGTSKFEDVLGDNSMTVTISNGEERKINLKNTKDSLDDDKELEIIAETIRTPSIIEIPKLCSTVNSFLKSTTERVANIDLADESVEVIFENTAEKEKVFTDKLSASRSPIKSCPSTHQSVQKNSSGIEKVESKSQVNFNRGSEKMDEPVSSLWTISTLPDFIPISSSTPMNLSVKRKRRRKSLDSPMYKDKKKLKGSPVANNLGSPLLLSPVGASRTRKRKVMCRGKTNESDIEAIETLGDDGNLSKSKVQGPSVKCSKLRGRTPVRRPAKMLNRQTSKISNLNVNVQTTSQIGATQLREVIVDGANVAYRYSLRGNRRDFDTKGVLLVYQYFAKRGHKVCVVFTDTLSNRLSNDPVMSEIFKANAVVFTPHVNQPKFNNFVLNDDRFIVQLASEKQGVIVTSDFYRDVIQYAEENKLQDWLVTMTSRLLVPTFATDTVLFDPLPYGLAGPPLQSILRM</sequence>
<evidence type="ECO:0000259" key="2">
    <source>
        <dbReference type="Pfam" id="PF11977"/>
    </source>
</evidence>
<dbReference type="InterPro" id="IPR051101">
    <property type="entry name" value="ZC3H12/N4BP1_RNase_Reg"/>
</dbReference>
<comment type="caution">
    <text evidence="3">The sequence shown here is derived from an EMBL/GenBank/DDBJ whole genome shotgun (WGS) entry which is preliminary data.</text>
</comment>
<gene>
    <name evidence="3" type="ORF">QYM36_000960</name>
</gene>
<dbReference type="GO" id="GO:0005634">
    <property type="term" value="C:nucleus"/>
    <property type="evidence" value="ECO:0007669"/>
    <property type="project" value="TreeGrafter"/>
</dbReference>
<dbReference type="AlphaFoldDB" id="A0AA88LJL1"/>
<feature type="compositionally biased region" description="Basic and acidic residues" evidence="1">
    <location>
        <begin position="57"/>
        <end position="68"/>
    </location>
</feature>
<accession>A0AA88LJL1</accession>
<name>A0AA88LJL1_ARTSF</name>
<feature type="region of interest" description="Disordered" evidence="1">
    <location>
        <begin position="239"/>
        <end position="275"/>
    </location>
</feature>
<feature type="region of interest" description="Disordered" evidence="1">
    <location>
        <begin position="298"/>
        <end position="337"/>
    </location>
</feature>
<dbReference type="GO" id="GO:0004521">
    <property type="term" value="F:RNA endonuclease activity"/>
    <property type="evidence" value="ECO:0007669"/>
    <property type="project" value="TreeGrafter"/>
</dbReference>
<dbReference type="EMBL" id="JAVRJZ010000003">
    <property type="protein sequence ID" value="KAK2724275.1"/>
    <property type="molecule type" value="Genomic_DNA"/>
</dbReference>
<protein>
    <recommendedName>
        <fullName evidence="2">RNase NYN domain-containing protein</fullName>
    </recommendedName>
</protein>
<evidence type="ECO:0000256" key="1">
    <source>
        <dbReference type="SAM" id="MobiDB-lite"/>
    </source>
</evidence>
<dbReference type="Pfam" id="PF11977">
    <property type="entry name" value="RNase_Zc3h12a"/>
    <property type="match status" value="1"/>
</dbReference>
<feature type="compositionally biased region" description="Polar residues" evidence="1">
    <location>
        <begin position="239"/>
        <end position="258"/>
    </location>
</feature>
<keyword evidence="4" id="KW-1185">Reference proteome</keyword>
<dbReference type="InterPro" id="IPR021869">
    <property type="entry name" value="RNase_Zc3h12_NYN"/>
</dbReference>